<gene>
    <name evidence="1" type="ORF">J2S20_001854</name>
</gene>
<name>A0AAE4ALH0_9FIRM</name>
<dbReference type="RefSeq" id="WP_307255157.1">
    <property type="nucleotide sequence ID" value="NZ_JAUSTO010000013.1"/>
</dbReference>
<protein>
    <submittedName>
        <fullName evidence="1">GTPase Era involved in 16S rRNA processing</fullName>
    </submittedName>
</protein>
<comment type="caution">
    <text evidence="1">The sequence shown here is derived from an EMBL/GenBank/DDBJ whole genome shotgun (WGS) entry which is preliminary data.</text>
</comment>
<evidence type="ECO:0000313" key="1">
    <source>
        <dbReference type="EMBL" id="MDQ0153145.1"/>
    </source>
</evidence>
<organism evidence="1 2">
    <name type="scientific">Moryella indoligenes</name>
    <dbReference type="NCBI Taxonomy" id="371674"/>
    <lineage>
        <taxon>Bacteria</taxon>
        <taxon>Bacillati</taxon>
        <taxon>Bacillota</taxon>
        <taxon>Clostridia</taxon>
        <taxon>Lachnospirales</taxon>
        <taxon>Lachnospiraceae</taxon>
        <taxon>Moryella</taxon>
    </lineage>
</organism>
<sequence>MALPVLIIGKSGSGKSTSLRNCVGKDFCIVKVLNKPLPFKGKIPEAVTDDYRTVMKSIYQAKQKSIVIDDAGYLITNQFMNGHSNAGGGNAVFTFYNKVADNFWGLIQFISTKVQKDKIVYVIMHEDTDEAGNTRPKTIGKLLDEKVNVEGMFTIVLRCVSENGSHEFVTQAADGAVSKSPIGMFESERIDNDLLAVDEAIRSYYEMDKITEKKEETVNA</sequence>
<reference evidence="1" key="1">
    <citation type="submission" date="2023-07" db="EMBL/GenBank/DDBJ databases">
        <title>Genomic Encyclopedia of Type Strains, Phase IV (KMG-IV): sequencing the most valuable type-strain genomes for metagenomic binning, comparative biology and taxonomic classification.</title>
        <authorList>
            <person name="Goeker M."/>
        </authorList>
    </citation>
    <scope>NUCLEOTIDE SEQUENCE</scope>
    <source>
        <strain evidence="1">DSM 19659</strain>
    </source>
</reference>
<dbReference type="Pfam" id="PF13479">
    <property type="entry name" value="AAA_24"/>
    <property type="match status" value="1"/>
</dbReference>
<dbReference type="EMBL" id="JAUSTO010000013">
    <property type="protein sequence ID" value="MDQ0153145.1"/>
    <property type="molecule type" value="Genomic_DNA"/>
</dbReference>
<dbReference type="Proteomes" id="UP001241537">
    <property type="component" value="Unassembled WGS sequence"/>
</dbReference>
<accession>A0AAE4ALH0</accession>
<keyword evidence="2" id="KW-1185">Reference proteome</keyword>
<dbReference type="AlphaFoldDB" id="A0AAE4ALH0"/>
<proteinExistence type="predicted"/>
<evidence type="ECO:0000313" key="2">
    <source>
        <dbReference type="Proteomes" id="UP001241537"/>
    </source>
</evidence>